<dbReference type="InterPro" id="IPR003546">
    <property type="entry name" value="Tyr_Pase_SptP/YopH"/>
</dbReference>
<dbReference type="Proteomes" id="UP000245506">
    <property type="component" value="Unassembled WGS sequence"/>
</dbReference>
<keyword evidence="5" id="KW-0904">Protein phosphatase</keyword>
<dbReference type="RefSeq" id="WP_109825686.1">
    <property type="nucleotide sequence ID" value="NZ_QGKL01000042.1"/>
</dbReference>
<dbReference type="EC" id="3.1.3.48" evidence="2"/>
<feature type="region of interest" description="Disordered" evidence="7">
    <location>
        <begin position="255"/>
        <end position="279"/>
    </location>
</feature>
<dbReference type="GO" id="GO:0005576">
    <property type="term" value="C:extracellular region"/>
    <property type="evidence" value="ECO:0007669"/>
    <property type="project" value="UniProtKB-SubCell"/>
</dbReference>
<sequence>MSNKLSPVEQLMAIKGEAESIAYDSERDRFNMPHAAETNISNALNANRIVIDGKDFAIATQFPLDQQIEAQLQLLIDNQTPVLVVLASINDIQNNQLIEYFKGSATYGAIQTQSKFLDYVDLDSIIEAKIFNLSVSGYKESLEIQVIHVHNWPDHRTVSTEVTTNLVSLIESKIEQSMTAFKKDQSPTISDLAKALPVMHCKAGVGRTGQTLAAMAMKQFPELSLASIIKDLRRSRNNKTIQTPQQMKTLMELDEMRSKSQAKTQKKQSRSWRSLFGKK</sequence>
<keyword evidence="6" id="KW-0843">Virulence</keyword>
<evidence type="ECO:0000259" key="8">
    <source>
        <dbReference type="PROSITE" id="PS50055"/>
    </source>
</evidence>
<organism evidence="10 11">
    <name type="scientific">Leucothrix arctica</name>
    <dbReference type="NCBI Taxonomy" id="1481894"/>
    <lineage>
        <taxon>Bacteria</taxon>
        <taxon>Pseudomonadati</taxon>
        <taxon>Pseudomonadota</taxon>
        <taxon>Gammaproteobacteria</taxon>
        <taxon>Thiotrichales</taxon>
        <taxon>Thiotrichaceae</taxon>
        <taxon>Leucothrix</taxon>
    </lineage>
</organism>
<dbReference type="InterPro" id="IPR000387">
    <property type="entry name" value="Tyr_Pase_dom"/>
</dbReference>
<keyword evidence="3" id="KW-0964">Secreted</keyword>
<dbReference type="PRINTS" id="PR01371">
    <property type="entry name" value="BACYPHPHTASE"/>
</dbReference>
<feature type="compositionally biased region" description="Basic residues" evidence="7">
    <location>
        <begin position="264"/>
        <end position="279"/>
    </location>
</feature>
<evidence type="ECO:0000259" key="9">
    <source>
        <dbReference type="PROSITE" id="PS50056"/>
    </source>
</evidence>
<dbReference type="PROSITE" id="PS50055">
    <property type="entry name" value="TYR_PHOSPHATASE_PTP"/>
    <property type="match status" value="1"/>
</dbReference>
<dbReference type="GO" id="GO:0004725">
    <property type="term" value="F:protein tyrosine phosphatase activity"/>
    <property type="evidence" value="ECO:0007669"/>
    <property type="project" value="UniProtKB-EC"/>
</dbReference>
<evidence type="ECO:0000256" key="6">
    <source>
        <dbReference type="ARBA" id="ARBA00023026"/>
    </source>
</evidence>
<dbReference type="OrthoDB" id="6199520at2"/>
<reference evidence="10 11" key="1">
    <citation type="submission" date="2018-05" db="EMBL/GenBank/DDBJ databases">
        <title>Leucothrix arctica sp. nov., isolated from Arctic seawater.</title>
        <authorList>
            <person name="Choi A."/>
            <person name="Baek K."/>
        </authorList>
    </citation>
    <scope>NUCLEOTIDE SEQUENCE [LARGE SCALE GENOMIC DNA]</scope>
    <source>
        <strain evidence="10 11">IMCC9719</strain>
    </source>
</reference>
<evidence type="ECO:0000313" key="10">
    <source>
        <dbReference type="EMBL" id="PWQ93662.1"/>
    </source>
</evidence>
<feature type="domain" description="Tyrosine-protein phosphatase" evidence="8">
    <location>
        <begin position="21"/>
        <end position="252"/>
    </location>
</feature>
<comment type="caution">
    <text evidence="10">The sequence shown here is derived from an EMBL/GenBank/DDBJ whole genome shotgun (WGS) entry which is preliminary data.</text>
</comment>
<name>A0A317CC64_9GAMM</name>
<evidence type="ECO:0000256" key="7">
    <source>
        <dbReference type="SAM" id="MobiDB-lite"/>
    </source>
</evidence>
<protein>
    <recommendedName>
        <fullName evidence="2">protein-tyrosine-phosphatase</fullName>
        <ecNumber evidence="2">3.1.3.48</ecNumber>
    </recommendedName>
</protein>
<gene>
    <name evidence="10" type="ORF">DKT75_18795</name>
</gene>
<dbReference type="InterPro" id="IPR003595">
    <property type="entry name" value="Tyr_Pase_cat"/>
</dbReference>
<comment type="subcellular location">
    <subcellularLocation>
        <location evidence="1">Secreted</location>
    </subcellularLocation>
</comment>
<keyword evidence="11" id="KW-1185">Reference proteome</keyword>
<feature type="domain" description="Tyrosine specific protein phosphatases" evidence="9">
    <location>
        <begin position="164"/>
        <end position="247"/>
    </location>
</feature>
<dbReference type="InterPro" id="IPR050348">
    <property type="entry name" value="Protein-Tyr_Phosphatase"/>
</dbReference>
<dbReference type="PANTHER" id="PTHR19134:SF449">
    <property type="entry name" value="TYROSINE-PROTEIN PHOSPHATASE 1"/>
    <property type="match status" value="1"/>
</dbReference>
<dbReference type="PRINTS" id="PR00700">
    <property type="entry name" value="PRTYPHPHTASE"/>
</dbReference>
<keyword evidence="4" id="KW-0378">Hydrolase</keyword>
<dbReference type="Gene3D" id="3.90.190.10">
    <property type="entry name" value="Protein tyrosine phosphatase superfamily"/>
    <property type="match status" value="1"/>
</dbReference>
<dbReference type="SMART" id="SM00404">
    <property type="entry name" value="PTPc_motif"/>
    <property type="match status" value="1"/>
</dbReference>
<dbReference type="PANTHER" id="PTHR19134">
    <property type="entry name" value="RECEPTOR-TYPE TYROSINE-PROTEIN PHOSPHATASE"/>
    <property type="match status" value="1"/>
</dbReference>
<dbReference type="EMBL" id="QGKL01000042">
    <property type="protein sequence ID" value="PWQ93662.1"/>
    <property type="molecule type" value="Genomic_DNA"/>
</dbReference>
<accession>A0A317CC64</accession>
<dbReference type="SMART" id="SM00194">
    <property type="entry name" value="PTPc"/>
    <property type="match status" value="1"/>
</dbReference>
<dbReference type="InterPro" id="IPR029021">
    <property type="entry name" value="Prot-tyrosine_phosphatase-like"/>
</dbReference>
<proteinExistence type="predicted"/>
<dbReference type="PROSITE" id="PS50056">
    <property type="entry name" value="TYR_PHOSPHATASE_2"/>
    <property type="match status" value="1"/>
</dbReference>
<dbReference type="PROSITE" id="PS00383">
    <property type="entry name" value="TYR_PHOSPHATASE_1"/>
    <property type="match status" value="1"/>
</dbReference>
<dbReference type="SUPFAM" id="SSF52799">
    <property type="entry name" value="(Phosphotyrosine protein) phosphatases II"/>
    <property type="match status" value="1"/>
</dbReference>
<evidence type="ECO:0000256" key="5">
    <source>
        <dbReference type="ARBA" id="ARBA00022912"/>
    </source>
</evidence>
<evidence type="ECO:0000256" key="4">
    <source>
        <dbReference type="ARBA" id="ARBA00022801"/>
    </source>
</evidence>
<evidence type="ECO:0000256" key="3">
    <source>
        <dbReference type="ARBA" id="ARBA00022525"/>
    </source>
</evidence>
<evidence type="ECO:0000256" key="2">
    <source>
        <dbReference type="ARBA" id="ARBA00013064"/>
    </source>
</evidence>
<dbReference type="Pfam" id="PF00102">
    <property type="entry name" value="Y_phosphatase"/>
    <property type="match status" value="1"/>
</dbReference>
<dbReference type="InterPro" id="IPR016130">
    <property type="entry name" value="Tyr_Pase_AS"/>
</dbReference>
<dbReference type="InterPro" id="IPR000242">
    <property type="entry name" value="PTP_cat"/>
</dbReference>
<dbReference type="AlphaFoldDB" id="A0A317CC64"/>
<evidence type="ECO:0000256" key="1">
    <source>
        <dbReference type="ARBA" id="ARBA00004613"/>
    </source>
</evidence>
<evidence type="ECO:0000313" key="11">
    <source>
        <dbReference type="Proteomes" id="UP000245506"/>
    </source>
</evidence>